<dbReference type="AlphaFoldDB" id="A0A1M3TDA5"/>
<evidence type="ECO:0000256" key="1">
    <source>
        <dbReference type="SAM" id="SignalP"/>
    </source>
</evidence>
<dbReference type="VEuPathDB" id="FungiDB:ASPFODRAFT_48885"/>
<sequence length="61" mass="6787">MKRGRNGSRGIVGWLLWWLLLLLHIGQWSPDYSVAGKHGTLLLCVPVVPKGLITSLYCSLI</sequence>
<proteinExistence type="predicted"/>
<keyword evidence="1" id="KW-0732">Signal</keyword>
<name>A0A1M3TDA5_ASPLC</name>
<gene>
    <name evidence="2" type="ORF">ASPFODRAFT_48885</name>
</gene>
<dbReference type="EMBL" id="KV878244">
    <property type="protein sequence ID" value="OJZ84746.1"/>
    <property type="molecule type" value="Genomic_DNA"/>
</dbReference>
<reference evidence="3" key="1">
    <citation type="journal article" date="2017" name="Genome Biol.">
        <title>Comparative genomics reveals high biological diversity and specific adaptations in the industrially and medically important fungal genus Aspergillus.</title>
        <authorList>
            <person name="de Vries R.P."/>
            <person name="Riley R."/>
            <person name="Wiebenga A."/>
            <person name="Aguilar-Osorio G."/>
            <person name="Amillis S."/>
            <person name="Uchima C.A."/>
            <person name="Anderluh G."/>
            <person name="Asadollahi M."/>
            <person name="Askin M."/>
            <person name="Barry K."/>
            <person name="Battaglia E."/>
            <person name="Bayram O."/>
            <person name="Benocci T."/>
            <person name="Braus-Stromeyer S.A."/>
            <person name="Caldana C."/>
            <person name="Canovas D."/>
            <person name="Cerqueira G.C."/>
            <person name="Chen F."/>
            <person name="Chen W."/>
            <person name="Choi C."/>
            <person name="Clum A."/>
            <person name="Dos Santos R.A."/>
            <person name="Damasio A.R."/>
            <person name="Diallinas G."/>
            <person name="Emri T."/>
            <person name="Fekete E."/>
            <person name="Flipphi M."/>
            <person name="Freyberg S."/>
            <person name="Gallo A."/>
            <person name="Gournas C."/>
            <person name="Habgood R."/>
            <person name="Hainaut M."/>
            <person name="Harispe M.L."/>
            <person name="Henrissat B."/>
            <person name="Hilden K.S."/>
            <person name="Hope R."/>
            <person name="Hossain A."/>
            <person name="Karabika E."/>
            <person name="Karaffa L."/>
            <person name="Karanyi Z."/>
            <person name="Krasevec N."/>
            <person name="Kuo A."/>
            <person name="Kusch H."/>
            <person name="LaButti K."/>
            <person name="Lagendijk E.L."/>
            <person name="Lapidus A."/>
            <person name="Levasseur A."/>
            <person name="Lindquist E."/>
            <person name="Lipzen A."/>
            <person name="Logrieco A.F."/>
            <person name="MacCabe A."/>
            <person name="Maekelae M.R."/>
            <person name="Malavazi I."/>
            <person name="Melin P."/>
            <person name="Meyer V."/>
            <person name="Mielnichuk N."/>
            <person name="Miskei M."/>
            <person name="Molnar A.P."/>
            <person name="Mule G."/>
            <person name="Ngan C.Y."/>
            <person name="Orejas M."/>
            <person name="Orosz E."/>
            <person name="Ouedraogo J.P."/>
            <person name="Overkamp K.M."/>
            <person name="Park H.-S."/>
            <person name="Perrone G."/>
            <person name="Piumi F."/>
            <person name="Punt P.J."/>
            <person name="Ram A.F."/>
            <person name="Ramon A."/>
            <person name="Rauscher S."/>
            <person name="Record E."/>
            <person name="Riano-Pachon D.M."/>
            <person name="Robert V."/>
            <person name="Roehrig J."/>
            <person name="Ruller R."/>
            <person name="Salamov A."/>
            <person name="Salih N.S."/>
            <person name="Samson R.A."/>
            <person name="Sandor E."/>
            <person name="Sanguinetti M."/>
            <person name="Schuetze T."/>
            <person name="Sepcic K."/>
            <person name="Shelest E."/>
            <person name="Sherlock G."/>
            <person name="Sophianopoulou V."/>
            <person name="Squina F.M."/>
            <person name="Sun H."/>
            <person name="Susca A."/>
            <person name="Todd R.B."/>
            <person name="Tsang A."/>
            <person name="Unkles S.E."/>
            <person name="van de Wiele N."/>
            <person name="van Rossen-Uffink D."/>
            <person name="Oliveira J.V."/>
            <person name="Vesth T.C."/>
            <person name="Visser J."/>
            <person name="Yu J.-H."/>
            <person name="Zhou M."/>
            <person name="Andersen M.R."/>
            <person name="Archer D.B."/>
            <person name="Baker S.E."/>
            <person name="Benoit I."/>
            <person name="Brakhage A.A."/>
            <person name="Braus G.H."/>
            <person name="Fischer R."/>
            <person name="Frisvad J.C."/>
            <person name="Goldman G.H."/>
            <person name="Houbraken J."/>
            <person name="Oakley B."/>
            <person name="Pocsi I."/>
            <person name="Scazzocchio C."/>
            <person name="Seiboth B."/>
            <person name="vanKuyk P.A."/>
            <person name="Wortman J."/>
            <person name="Dyer P.S."/>
            <person name="Grigoriev I.V."/>
        </authorList>
    </citation>
    <scope>NUCLEOTIDE SEQUENCE [LARGE SCALE GENOMIC DNA]</scope>
    <source>
        <strain evidence="3">CBS 106.47</strain>
    </source>
</reference>
<evidence type="ECO:0000313" key="2">
    <source>
        <dbReference type="EMBL" id="OJZ84746.1"/>
    </source>
</evidence>
<accession>A0A1M3TDA5</accession>
<dbReference type="Proteomes" id="UP000184063">
    <property type="component" value="Unassembled WGS sequence"/>
</dbReference>
<evidence type="ECO:0000313" key="3">
    <source>
        <dbReference type="Proteomes" id="UP000184063"/>
    </source>
</evidence>
<protein>
    <submittedName>
        <fullName evidence="2">Uncharacterized protein</fullName>
    </submittedName>
</protein>
<organism evidence="2 3">
    <name type="scientific">Aspergillus luchuensis (strain CBS 106.47)</name>
    <dbReference type="NCBI Taxonomy" id="1137211"/>
    <lineage>
        <taxon>Eukaryota</taxon>
        <taxon>Fungi</taxon>
        <taxon>Dikarya</taxon>
        <taxon>Ascomycota</taxon>
        <taxon>Pezizomycotina</taxon>
        <taxon>Eurotiomycetes</taxon>
        <taxon>Eurotiomycetidae</taxon>
        <taxon>Eurotiales</taxon>
        <taxon>Aspergillaceae</taxon>
        <taxon>Aspergillus</taxon>
        <taxon>Aspergillus subgen. Circumdati</taxon>
    </lineage>
</organism>
<feature type="signal peptide" evidence="1">
    <location>
        <begin position="1"/>
        <end position="30"/>
    </location>
</feature>
<feature type="chain" id="PRO_5012477054" evidence="1">
    <location>
        <begin position="31"/>
        <end position="61"/>
    </location>
</feature>